<sequence length="229" mass="26115">MILGEKLSLLRKQNGYSQEELADKLHIARQTVSKWENGLAVPELDGLIALSNLYHIPIDRIVKNDDDCNIPLTENEDKTDRTELIRFLIKAKQKTYAGHGAEVAPSRPASHDLKYEEKTPAGELLYIDTYLGGKDFAGEEAVWKDGVPLWSMNYYGRVTGEPFSGDFLKAALFEVPADKPYRGPDIFRQGDYTYHCQTNGDFNWFQGYEDIFYLDTKIYELHFHGGIIV</sequence>
<dbReference type="Proteomes" id="UP000182360">
    <property type="component" value="Unassembled WGS sequence"/>
</dbReference>
<dbReference type="Pfam" id="PF18931">
    <property type="entry name" value="DUF5680"/>
    <property type="match status" value="1"/>
</dbReference>
<gene>
    <name evidence="3" type="ORF">SAMN04487977_102374</name>
</gene>
<dbReference type="STRING" id="163.SAMN04487775_102377"/>
<dbReference type="SMART" id="SM00530">
    <property type="entry name" value="HTH_XRE"/>
    <property type="match status" value="1"/>
</dbReference>
<organism evidence="3 4">
    <name type="scientific">Treponema bryantii</name>
    <dbReference type="NCBI Taxonomy" id="163"/>
    <lineage>
        <taxon>Bacteria</taxon>
        <taxon>Pseudomonadati</taxon>
        <taxon>Spirochaetota</taxon>
        <taxon>Spirochaetia</taxon>
        <taxon>Spirochaetales</taxon>
        <taxon>Treponemataceae</taxon>
        <taxon>Treponema</taxon>
    </lineage>
</organism>
<feature type="domain" description="HTH cro/C1-type" evidence="2">
    <location>
        <begin position="7"/>
        <end position="61"/>
    </location>
</feature>
<dbReference type="InterPro" id="IPR043735">
    <property type="entry name" value="DUF5680"/>
</dbReference>
<dbReference type="RefSeq" id="WP_074641528.1">
    <property type="nucleotide sequence ID" value="NZ_FOFU01000002.1"/>
</dbReference>
<accession>A0A1H9CZR0</accession>
<dbReference type="InterPro" id="IPR010982">
    <property type="entry name" value="Lambda_DNA-bd_dom_sf"/>
</dbReference>
<dbReference type="PANTHER" id="PTHR46558">
    <property type="entry name" value="TRACRIPTIONAL REGULATORY PROTEIN-RELATED-RELATED"/>
    <property type="match status" value="1"/>
</dbReference>
<evidence type="ECO:0000313" key="3">
    <source>
        <dbReference type="EMBL" id="SEQ06700.1"/>
    </source>
</evidence>
<keyword evidence="1" id="KW-0238">DNA-binding</keyword>
<dbReference type="GO" id="GO:0003677">
    <property type="term" value="F:DNA binding"/>
    <property type="evidence" value="ECO:0007669"/>
    <property type="project" value="UniProtKB-KW"/>
</dbReference>
<dbReference type="AlphaFoldDB" id="A0A1H9CZR0"/>
<reference evidence="3 4" key="1">
    <citation type="submission" date="2016-10" db="EMBL/GenBank/DDBJ databases">
        <authorList>
            <person name="de Groot N.N."/>
        </authorList>
    </citation>
    <scope>NUCLEOTIDE SEQUENCE [LARGE SCALE GENOMIC DNA]</scope>
    <source>
        <strain evidence="3 4">B25</strain>
    </source>
</reference>
<evidence type="ECO:0000313" key="4">
    <source>
        <dbReference type="Proteomes" id="UP000182360"/>
    </source>
</evidence>
<evidence type="ECO:0000259" key="2">
    <source>
        <dbReference type="PROSITE" id="PS50943"/>
    </source>
</evidence>
<evidence type="ECO:0000256" key="1">
    <source>
        <dbReference type="ARBA" id="ARBA00023125"/>
    </source>
</evidence>
<dbReference type="Gene3D" id="1.10.260.40">
    <property type="entry name" value="lambda repressor-like DNA-binding domains"/>
    <property type="match status" value="1"/>
</dbReference>
<dbReference type="OrthoDB" id="9801008at2"/>
<proteinExistence type="predicted"/>
<dbReference type="SUPFAM" id="SSF47413">
    <property type="entry name" value="lambda repressor-like DNA-binding domains"/>
    <property type="match status" value="1"/>
</dbReference>
<dbReference type="EMBL" id="FOFU01000002">
    <property type="protein sequence ID" value="SEQ06700.1"/>
    <property type="molecule type" value="Genomic_DNA"/>
</dbReference>
<dbReference type="InterPro" id="IPR001387">
    <property type="entry name" value="Cro/C1-type_HTH"/>
</dbReference>
<dbReference type="CDD" id="cd00093">
    <property type="entry name" value="HTH_XRE"/>
    <property type="match status" value="1"/>
</dbReference>
<name>A0A1H9CZR0_9SPIR</name>
<protein>
    <submittedName>
        <fullName evidence="3">Transcriptional regulator, contains XRE-family HTH domain</fullName>
    </submittedName>
</protein>
<dbReference type="Pfam" id="PF01381">
    <property type="entry name" value="HTH_3"/>
    <property type="match status" value="1"/>
</dbReference>
<keyword evidence="4" id="KW-1185">Reference proteome</keyword>
<dbReference type="PANTHER" id="PTHR46558:SF13">
    <property type="entry name" value="HTH-TYPE TRANSCRIPTIONAL REGULATOR IMMR"/>
    <property type="match status" value="1"/>
</dbReference>
<dbReference type="PROSITE" id="PS50943">
    <property type="entry name" value="HTH_CROC1"/>
    <property type="match status" value="1"/>
</dbReference>